<dbReference type="InterPro" id="IPR011008">
    <property type="entry name" value="Dimeric_a/b-barrel"/>
</dbReference>
<proteinExistence type="predicted"/>
<evidence type="ECO:0000313" key="3">
    <source>
        <dbReference type="Proteomes" id="UP000291151"/>
    </source>
</evidence>
<dbReference type="PANTHER" id="PTHR34474">
    <property type="entry name" value="SIGNAL TRANSDUCTION PROTEIN TRAP"/>
    <property type="match status" value="1"/>
</dbReference>
<dbReference type="InterPro" id="IPR007138">
    <property type="entry name" value="ABM_dom"/>
</dbReference>
<keyword evidence="2" id="KW-0560">Oxidoreductase</keyword>
<dbReference type="KEGG" id="uth:DKZ56_13820"/>
<reference evidence="2 3" key="1">
    <citation type="submission" date="2019-02" db="EMBL/GenBank/DDBJ databases">
        <title>Ureibacillus thermophilus.</title>
        <authorList>
            <person name="Sunny J.S."/>
            <person name="Natarajan A."/>
            <person name="Saleena L.M."/>
        </authorList>
    </citation>
    <scope>NUCLEOTIDE SEQUENCE [LARGE SCALE GENOMIC DNA]</scope>
    <source>
        <strain evidence="2 3">LM102</strain>
    </source>
</reference>
<accession>A0A4P6UX14</accession>
<keyword evidence="3" id="KW-1185">Reference proteome</keyword>
<evidence type="ECO:0000259" key="1">
    <source>
        <dbReference type="Pfam" id="PF03992"/>
    </source>
</evidence>
<feature type="domain" description="ABM" evidence="1">
    <location>
        <begin position="72"/>
        <end position="130"/>
    </location>
</feature>
<dbReference type="EMBL" id="CP036528">
    <property type="protein sequence ID" value="QBK26826.1"/>
    <property type="molecule type" value="Genomic_DNA"/>
</dbReference>
<dbReference type="RefSeq" id="WP_208650514.1">
    <property type="nucleotide sequence ID" value="NZ_CP036528.1"/>
</dbReference>
<dbReference type="Proteomes" id="UP000291151">
    <property type="component" value="Chromosome"/>
</dbReference>
<dbReference type="Gene3D" id="3.30.70.100">
    <property type="match status" value="1"/>
</dbReference>
<protein>
    <submittedName>
        <fullName evidence="2">Antibiotic biosynthesis monooxygenase</fullName>
    </submittedName>
</protein>
<dbReference type="SUPFAM" id="SSF54909">
    <property type="entry name" value="Dimeric alpha+beta barrel"/>
    <property type="match status" value="1"/>
</dbReference>
<keyword evidence="2" id="KW-0503">Monooxygenase</keyword>
<sequence>MNFYMTTGTPLFMEQLHKKHGNEKMYILYGTTETLLLHETERKTVFQTPRIYEVVDGANELQQSGFFTLYHIPVSDEGRPIFEKNIKERSGRLKEQTGLVAYRLLRPKKSETYVILLQWTDKRSYDIWKKYDPIAQELENFKIGVKKDNIFNAAIYITTYSGAKQKAEEQEEAGT</sequence>
<dbReference type="GO" id="GO:0004497">
    <property type="term" value="F:monooxygenase activity"/>
    <property type="evidence" value="ECO:0007669"/>
    <property type="project" value="UniProtKB-KW"/>
</dbReference>
<evidence type="ECO:0000313" key="2">
    <source>
        <dbReference type="EMBL" id="QBK26826.1"/>
    </source>
</evidence>
<gene>
    <name evidence="2" type="ORF">DKZ56_13820</name>
</gene>
<dbReference type="Pfam" id="PF03992">
    <property type="entry name" value="ABM"/>
    <property type="match status" value="1"/>
</dbReference>
<name>A0A4P6UX14_9BACL</name>
<dbReference type="AlphaFoldDB" id="A0A4P6UX14"/>
<dbReference type="PANTHER" id="PTHR34474:SF2">
    <property type="entry name" value="SIGNAL TRANSDUCTION PROTEIN TRAP"/>
    <property type="match status" value="1"/>
</dbReference>
<dbReference type="InterPro" id="IPR050404">
    <property type="entry name" value="Heme-degrading_MO"/>
</dbReference>
<organism evidence="2 3">
    <name type="scientific">Ureibacillus thermophilus</name>
    <dbReference type="NCBI Taxonomy" id="367743"/>
    <lineage>
        <taxon>Bacteria</taxon>
        <taxon>Bacillati</taxon>
        <taxon>Bacillota</taxon>
        <taxon>Bacilli</taxon>
        <taxon>Bacillales</taxon>
        <taxon>Caryophanaceae</taxon>
        <taxon>Ureibacillus</taxon>
    </lineage>
</organism>